<dbReference type="Gene3D" id="1.25.40.20">
    <property type="entry name" value="Ankyrin repeat-containing domain"/>
    <property type="match status" value="1"/>
</dbReference>
<keyword evidence="3" id="KW-1185">Reference proteome</keyword>
<dbReference type="OrthoDB" id="4846939at2759"/>
<proteinExistence type="predicted"/>
<dbReference type="AlphaFoldDB" id="A0A9W8S0N1"/>
<feature type="compositionally biased region" description="Polar residues" evidence="1">
    <location>
        <begin position="907"/>
        <end position="923"/>
    </location>
</feature>
<dbReference type="Proteomes" id="UP001152049">
    <property type="component" value="Unassembled WGS sequence"/>
</dbReference>
<name>A0A9W8S0N1_9HYPO</name>
<dbReference type="EMBL" id="JAOQAZ010000011">
    <property type="protein sequence ID" value="KAJ4263125.1"/>
    <property type="molecule type" value="Genomic_DNA"/>
</dbReference>
<evidence type="ECO:0000313" key="2">
    <source>
        <dbReference type="EMBL" id="KAJ4263125.1"/>
    </source>
</evidence>
<dbReference type="SUPFAM" id="SSF140860">
    <property type="entry name" value="Pseudo ankyrin repeat-like"/>
    <property type="match status" value="1"/>
</dbReference>
<protein>
    <submittedName>
        <fullName evidence="2">Uncharacterized protein</fullName>
    </submittedName>
</protein>
<feature type="region of interest" description="Disordered" evidence="1">
    <location>
        <begin position="1"/>
        <end position="25"/>
    </location>
</feature>
<gene>
    <name evidence="2" type="ORF">NW762_006746</name>
</gene>
<evidence type="ECO:0000256" key="1">
    <source>
        <dbReference type="SAM" id="MobiDB-lite"/>
    </source>
</evidence>
<dbReference type="InterPro" id="IPR036770">
    <property type="entry name" value="Ankyrin_rpt-contain_sf"/>
</dbReference>
<feature type="region of interest" description="Disordered" evidence="1">
    <location>
        <begin position="901"/>
        <end position="952"/>
    </location>
</feature>
<organism evidence="2 3">
    <name type="scientific">Fusarium torreyae</name>
    <dbReference type="NCBI Taxonomy" id="1237075"/>
    <lineage>
        <taxon>Eukaryota</taxon>
        <taxon>Fungi</taxon>
        <taxon>Dikarya</taxon>
        <taxon>Ascomycota</taxon>
        <taxon>Pezizomycotina</taxon>
        <taxon>Sordariomycetes</taxon>
        <taxon>Hypocreomycetidae</taxon>
        <taxon>Hypocreales</taxon>
        <taxon>Nectriaceae</taxon>
        <taxon>Fusarium</taxon>
    </lineage>
</organism>
<reference evidence="2" key="1">
    <citation type="submission" date="2022-09" db="EMBL/GenBank/DDBJ databases">
        <title>Fusarium specimens isolated from Avocado Roots.</title>
        <authorList>
            <person name="Stajich J."/>
            <person name="Roper C."/>
            <person name="Heimlech-Rivalta G."/>
        </authorList>
    </citation>
    <scope>NUCLEOTIDE SEQUENCE</scope>
    <source>
        <strain evidence="2">CF00136</strain>
    </source>
</reference>
<comment type="caution">
    <text evidence="2">The sequence shown here is derived from an EMBL/GenBank/DDBJ whole genome shotgun (WGS) entry which is preliminary data.</text>
</comment>
<sequence>MSNPINIPTRRPDRQGVASEASPFPENDGPYMAYIETYENGHVYRAVSAGSGKFVTVGPQCELPFLSFVVQKDRVTRTTTIAIKSRDLKQAISRVVGDGTVPPFQWTLNFNRIVGHYDALRLEYERISCYDPHGDVSREMRLLVDDIVLERSLYDGVDIDQLRQQGIISIALLQDIHQRNMDLGINDLEDCFRIGESAKKKTIDYLKLQNNKIAELALTGKLDALRGFCEPLVRSREIKVLYKPEVLLRVLDNGFLDVYEYILDLIERTRPLSGDVPNVDYTDITYDPLCIAIRLGHYTTVKSLVDCNKTFVGYIAEDVAGGMDRVFTPLLAAVLWQRLDVIQLLLRSGPIYHTRLFQAEQIAADMGLTDVLQALRNLPKPSTSAFEAMSAKYPAPKAPQLCSTSLPFSIYAASSPSPHGDKSISGISSALYGSTNNPRDENFEPTIAAPATSSWPVTPSIAPQKFVSPKDLSCSAQVFSPVFSPGMDPPLFPSTSGGTPQYLRPFSTIQKPSNSPMFINYTNNYKLRRKLGRASMFRLQKRCRKIRQACRQHDSSGDYEDVLHHCTDPQAVWQPGFDCLRNIMRNRVPSGLIETFQALVVVDALICQVPSAREQEREFVDDLLRWKFLLLEHETDMDMFDEIVCTAWGIKALPTTALPGSDQDLLRFGQLAEGLVSHADIKPPDPSSRGVRLREVQRQMKSHQRYHQPLERPTLTSPEILTGTKREPPDFKFVDPKIVLLLQSVAFNILLATSSSIQDVENNDSSQQLLRSPASINRSCAIVEEYLSFDSKDGFSYDSGIGMECPARDFTSLWMQGIGNASDGYTEPQASASSTQTPNATRDISEILYPYIEDLDTAGMPNMMDLDEDATAHIEDQKTCLLPNYSFASITESVFDTAVSREEEKLSASSSQTEPDGEFSQSTQDEETHLSPRNMHLSDETPSSQSPSGARKGGIICDACGKEFSNKGNRNKHKNTACPKLSKETFLCRYHHLGCSSELTTEWYRGAHEEQRCKFNPNSELNRKRGGR</sequence>
<accession>A0A9W8S0N1</accession>
<evidence type="ECO:0000313" key="3">
    <source>
        <dbReference type="Proteomes" id="UP001152049"/>
    </source>
</evidence>